<evidence type="ECO:0000256" key="1">
    <source>
        <dbReference type="SAM" id="MobiDB-lite"/>
    </source>
</evidence>
<comment type="caution">
    <text evidence="2">The sequence shown here is derived from an EMBL/GenBank/DDBJ whole genome shotgun (WGS) entry which is preliminary data.</text>
</comment>
<dbReference type="OrthoDB" id="9846076at2"/>
<proteinExistence type="predicted"/>
<dbReference type="EMBL" id="MPOG01000016">
    <property type="protein sequence ID" value="OOH93684.1"/>
    <property type="molecule type" value="Genomic_DNA"/>
</dbReference>
<gene>
    <name evidence="2" type="ORF">BMF97_14740</name>
</gene>
<dbReference type="RefSeq" id="WP_069213776.1">
    <property type="nucleotide sequence ID" value="NZ_CP016378.1"/>
</dbReference>
<feature type="region of interest" description="Disordered" evidence="1">
    <location>
        <begin position="36"/>
        <end position="59"/>
    </location>
</feature>
<sequence length="59" mass="6490">MKNEKKSLKKFEIKKSALASIKGGTSTTVMVEVGRTENEYPDDGNGKPDTTVKPITVEY</sequence>
<dbReference type="Proteomes" id="UP000188947">
    <property type="component" value="Unassembled WGS sequence"/>
</dbReference>
<keyword evidence="3" id="KW-1185">Reference proteome</keyword>
<dbReference type="AlphaFoldDB" id="A0A1V3TWV4"/>
<dbReference type="STRING" id="238.BBD35_09000"/>
<evidence type="ECO:0000313" key="3">
    <source>
        <dbReference type="Proteomes" id="UP000188947"/>
    </source>
</evidence>
<name>A0A1V3TWV4_ELIME</name>
<protein>
    <submittedName>
        <fullName evidence="2">Uncharacterized protein</fullName>
    </submittedName>
</protein>
<evidence type="ECO:0000313" key="2">
    <source>
        <dbReference type="EMBL" id="OOH93684.1"/>
    </source>
</evidence>
<reference evidence="2 3" key="1">
    <citation type="submission" date="2016-11" db="EMBL/GenBank/DDBJ databases">
        <title>Genome sequence and comparative genomic analysis of clinical strain Elizabethkingia meningoseptica 61421 PRCM.</title>
        <authorList>
            <person name="Wang M."/>
            <person name="Hu S."/>
            <person name="Cao L."/>
            <person name="Jiang T."/>
            <person name="Zhou Y."/>
            <person name="Ming D."/>
        </authorList>
    </citation>
    <scope>NUCLEOTIDE SEQUENCE [LARGE SCALE GENOMIC DNA]</scope>
    <source>
        <strain evidence="2 3">61421 PRCM</strain>
    </source>
</reference>
<accession>A0A1V3TWV4</accession>
<organism evidence="2 3">
    <name type="scientific">Elizabethkingia meningoseptica</name>
    <name type="common">Chryseobacterium meningosepticum</name>
    <dbReference type="NCBI Taxonomy" id="238"/>
    <lineage>
        <taxon>Bacteria</taxon>
        <taxon>Pseudomonadati</taxon>
        <taxon>Bacteroidota</taxon>
        <taxon>Flavobacteriia</taxon>
        <taxon>Flavobacteriales</taxon>
        <taxon>Weeksellaceae</taxon>
        <taxon>Elizabethkingia</taxon>
    </lineage>
</organism>